<protein>
    <recommendedName>
        <fullName evidence="4">CCHC-type domain-containing protein</fullName>
    </recommendedName>
</protein>
<dbReference type="KEGG" id="psoj:PHYSODRAFT_353378"/>
<evidence type="ECO:0000256" key="1">
    <source>
        <dbReference type="SAM" id="MobiDB-lite"/>
    </source>
</evidence>
<keyword evidence="3" id="KW-1185">Reference proteome</keyword>
<name>G4YLX5_PHYSP</name>
<accession>G4YLX5</accession>
<dbReference type="InParanoid" id="G4YLX5"/>
<evidence type="ECO:0000313" key="2">
    <source>
        <dbReference type="EMBL" id="EGZ27170.1"/>
    </source>
</evidence>
<dbReference type="RefSeq" id="XP_009514445.1">
    <property type="nucleotide sequence ID" value="XM_009516150.1"/>
</dbReference>
<reference evidence="2 3" key="1">
    <citation type="journal article" date="2006" name="Science">
        <title>Phytophthora genome sequences uncover evolutionary origins and mechanisms of pathogenesis.</title>
        <authorList>
            <person name="Tyler B.M."/>
            <person name="Tripathy S."/>
            <person name="Zhang X."/>
            <person name="Dehal P."/>
            <person name="Jiang R.H."/>
            <person name="Aerts A."/>
            <person name="Arredondo F.D."/>
            <person name="Baxter L."/>
            <person name="Bensasson D."/>
            <person name="Beynon J.L."/>
            <person name="Chapman J."/>
            <person name="Damasceno C.M."/>
            <person name="Dorrance A.E."/>
            <person name="Dou D."/>
            <person name="Dickerman A.W."/>
            <person name="Dubchak I.L."/>
            <person name="Garbelotto M."/>
            <person name="Gijzen M."/>
            <person name="Gordon S.G."/>
            <person name="Govers F."/>
            <person name="Grunwald N.J."/>
            <person name="Huang W."/>
            <person name="Ivors K.L."/>
            <person name="Jones R.W."/>
            <person name="Kamoun S."/>
            <person name="Krampis K."/>
            <person name="Lamour K.H."/>
            <person name="Lee M.K."/>
            <person name="McDonald W.H."/>
            <person name="Medina M."/>
            <person name="Meijer H.J."/>
            <person name="Nordberg E.K."/>
            <person name="Maclean D.J."/>
            <person name="Ospina-Giraldo M.D."/>
            <person name="Morris P.F."/>
            <person name="Phuntumart V."/>
            <person name="Putnam N.H."/>
            <person name="Rash S."/>
            <person name="Rose J.K."/>
            <person name="Sakihama Y."/>
            <person name="Salamov A.A."/>
            <person name="Savidor A."/>
            <person name="Scheuring C.F."/>
            <person name="Smith B.M."/>
            <person name="Sobral B.W."/>
            <person name="Terry A."/>
            <person name="Torto-Alalibo T.A."/>
            <person name="Win J."/>
            <person name="Xu Z."/>
            <person name="Zhang H."/>
            <person name="Grigoriev I.V."/>
            <person name="Rokhsar D.S."/>
            <person name="Boore J.L."/>
        </authorList>
    </citation>
    <scope>NUCLEOTIDE SEQUENCE [LARGE SCALE GENOMIC DNA]</scope>
    <source>
        <strain evidence="2 3">P6497</strain>
    </source>
</reference>
<dbReference type="Proteomes" id="UP000002640">
    <property type="component" value="Unassembled WGS sequence"/>
</dbReference>
<dbReference type="GeneID" id="20649354"/>
<dbReference type="AlphaFoldDB" id="G4YLX5"/>
<sequence length="88" mass="9898">MPPMCFKLDSFQVLHGSNAQGPIELVLDEELTVNKDDLPPKLNQNPGRNKQRRYPSSGDTTQSVGRAKRKMTCTKCNRQGHNKRTCGK</sequence>
<dbReference type="EMBL" id="JH159151">
    <property type="protein sequence ID" value="EGZ27170.1"/>
    <property type="molecule type" value="Genomic_DNA"/>
</dbReference>
<organism evidence="2 3">
    <name type="scientific">Phytophthora sojae (strain P6497)</name>
    <name type="common">Soybean stem and root rot agent</name>
    <name type="synonym">Phytophthora megasperma f. sp. glycines</name>
    <dbReference type="NCBI Taxonomy" id="1094619"/>
    <lineage>
        <taxon>Eukaryota</taxon>
        <taxon>Sar</taxon>
        <taxon>Stramenopiles</taxon>
        <taxon>Oomycota</taxon>
        <taxon>Peronosporomycetes</taxon>
        <taxon>Peronosporales</taxon>
        <taxon>Peronosporaceae</taxon>
        <taxon>Phytophthora</taxon>
    </lineage>
</organism>
<feature type="compositionally biased region" description="Basic residues" evidence="1">
    <location>
        <begin position="66"/>
        <end position="88"/>
    </location>
</feature>
<gene>
    <name evidence="2" type="ORF">PHYSODRAFT_353378</name>
</gene>
<evidence type="ECO:0008006" key="4">
    <source>
        <dbReference type="Google" id="ProtNLM"/>
    </source>
</evidence>
<proteinExistence type="predicted"/>
<feature type="region of interest" description="Disordered" evidence="1">
    <location>
        <begin position="36"/>
        <end position="88"/>
    </location>
</feature>
<evidence type="ECO:0000313" key="3">
    <source>
        <dbReference type="Proteomes" id="UP000002640"/>
    </source>
</evidence>